<gene>
    <name evidence="3" type="ORF">SDC9_149333</name>
</gene>
<protein>
    <submittedName>
        <fullName evidence="3">Uncharacterized protein</fullName>
    </submittedName>
</protein>
<feature type="transmembrane region" description="Helical" evidence="2">
    <location>
        <begin position="56"/>
        <end position="75"/>
    </location>
</feature>
<comment type="caution">
    <text evidence="3">The sequence shown here is derived from an EMBL/GenBank/DDBJ whole genome shotgun (WGS) entry which is preliminary data.</text>
</comment>
<reference evidence="3" key="1">
    <citation type="submission" date="2019-08" db="EMBL/GenBank/DDBJ databases">
        <authorList>
            <person name="Kucharzyk K."/>
            <person name="Murdoch R.W."/>
            <person name="Higgins S."/>
            <person name="Loffler F."/>
        </authorList>
    </citation>
    <scope>NUCLEOTIDE SEQUENCE</scope>
</reference>
<evidence type="ECO:0000313" key="3">
    <source>
        <dbReference type="EMBL" id="MPN02120.1"/>
    </source>
</evidence>
<keyword evidence="2" id="KW-0812">Transmembrane</keyword>
<organism evidence="3">
    <name type="scientific">bioreactor metagenome</name>
    <dbReference type="NCBI Taxonomy" id="1076179"/>
    <lineage>
        <taxon>unclassified sequences</taxon>
        <taxon>metagenomes</taxon>
        <taxon>ecological metagenomes</taxon>
    </lineage>
</organism>
<feature type="compositionally biased region" description="Basic residues" evidence="1">
    <location>
        <begin position="85"/>
        <end position="95"/>
    </location>
</feature>
<dbReference type="EMBL" id="VSSQ01048080">
    <property type="protein sequence ID" value="MPN02120.1"/>
    <property type="molecule type" value="Genomic_DNA"/>
</dbReference>
<sequence length="146" mass="17174">MSNMKKRWDKVPKWAKYTLYAVLGIIGAVLMGLLFGNVIMWLWNWLMPKFFGLKTIGFWEGLGLFLLARILFGFGGSGSGDDGGKHHKHKKRHYHNSADGEKKDWKDWEYYDDWWEEDGKKAFHAYAERMKKEPESPKEEEEPKTT</sequence>
<evidence type="ECO:0000256" key="2">
    <source>
        <dbReference type="SAM" id="Phobius"/>
    </source>
</evidence>
<name>A0A645ELB5_9ZZZZ</name>
<feature type="transmembrane region" description="Helical" evidence="2">
    <location>
        <begin position="20"/>
        <end position="44"/>
    </location>
</feature>
<feature type="region of interest" description="Disordered" evidence="1">
    <location>
        <begin position="80"/>
        <end position="99"/>
    </location>
</feature>
<dbReference type="AlphaFoldDB" id="A0A645ELB5"/>
<evidence type="ECO:0000256" key="1">
    <source>
        <dbReference type="SAM" id="MobiDB-lite"/>
    </source>
</evidence>
<accession>A0A645ELB5</accession>
<proteinExistence type="predicted"/>
<keyword evidence="2" id="KW-1133">Transmembrane helix</keyword>
<keyword evidence="2" id="KW-0472">Membrane</keyword>